<dbReference type="EMBL" id="NWSH01000086">
    <property type="protein sequence ID" value="PCG79759.1"/>
    <property type="molecule type" value="Genomic_DNA"/>
</dbReference>
<dbReference type="AlphaFoldDB" id="A0A2A4K6Q9"/>
<organism evidence="1">
    <name type="scientific">Heliothis virescens</name>
    <name type="common">Tobacco budworm moth</name>
    <dbReference type="NCBI Taxonomy" id="7102"/>
    <lineage>
        <taxon>Eukaryota</taxon>
        <taxon>Metazoa</taxon>
        <taxon>Ecdysozoa</taxon>
        <taxon>Arthropoda</taxon>
        <taxon>Hexapoda</taxon>
        <taxon>Insecta</taxon>
        <taxon>Pterygota</taxon>
        <taxon>Neoptera</taxon>
        <taxon>Endopterygota</taxon>
        <taxon>Lepidoptera</taxon>
        <taxon>Glossata</taxon>
        <taxon>Ditrysia</taxon>
        <taxon>Noctuoidea</taxon>
        <taxon>Noctuidae</taxon>
        <taxon>Heliothinae</taxon>
        <taxon>Heliothis</taxon>
    </lineage>
</organism>
<proteinExistence type="predicted"/>
<accession>A0A2A4K6Q9</accession>
<reference evidence="1" key="1">
    <citation type="submission" date="2017-09" db="EMBL/GenBank/DDBJ databases">
        <title>Contemporary evolution of a Lepidopteran species, Heliothis virescens, in response to modern agricultural practices.</title>
        <authorList>
            <person name="Fritz M.L."/>
            <person name="Deyonke A.M."/>
            <person name="Papanicolaou A."/>
            <person name="Micinski S."/>
            <person name="Westbrook J."/>
            <person name="Gould F."/>
        </authorList>
    </citation>
    <scope>NUCLEOTIDE SEQUENCE [LARGE SCALE GENOMIC DNA]</scope>
    <source>
        <strain evidence="1">HvINT-</strain>
        <tissue evidence="1">Whole body</tissue>
    </source>
</reference>
<gene>
    <name evidence="1" type="ORF">B5V51_14237</name>
</gene>
<sequence>MSEQSEQSKREKAEQMKYFGIYRKDCEFVRLEKVFRKLLTPKPEFISQETDPLPRLQYFPDYISDLILSKKYLKKQCEEHLHQERNFPKRYNDVRQEIRTRIRRHAAILKWFDSLTERLQTGEEKNHFSTALDTDRVQSLVNYFRQHENDPFFLSTMLLTKEYTTELGTRRELEDKPEGIHYYYFWYAVYAAYEDFVLAPQCYRQFFRYNHLEKMMRHMELKEKKSKK</sequence>
<protein>
    <submittedName>
        <fullName evidence="1">Uncharacterized protein</fullName>
    </submittedName>
</protein>
<name>A0A2A4K6Q9_HELVI</name>
<evidence type="ECO:0000313" key="1">
    <source>
        <dbReference type="EMBL" id="PCG79759.1"/>
    </source>
</evidence>
<comment type="caution">
    <text evidence="1">The sequence shown here is derived from an EMBL/GenBank/DDBJ whole genome shotgun (WGS) entry which is preliminary data.</text>
</comment>